<dbReference type="GO" id="GO:0004673">
    <property type="term" value="F:protein histidine kinase activity"/>
    <property type="evidence" value="ECO:0007669"/>
    <property type="project" value="UniProtKB-EC"/>
</dbReference>
<gene>
    <name evidence="8" type="ORF">AQI94_32815</name>
</gene>
<evidence type="ECO:0000256" key="1">
    <source>
        <dbReference type="ARBA" id="ARBA00000085"/>
    </source>
</evidence>
<dbReference type="CDD" id="cd16917">
    <property type="entry name" value="HATPase_UhpB-NarQ-NarX-like"/>
    <property type="match status" value="1"/>
</dbReference>
<dbReference type="PANTHER" id="PTHR24421">
    <property type="entry name" value="NITRATE/NITRITE SENSOR PROTEIN NARX-RELATED"/>
    <property type="match status" value="1"/>
</dbReference>
<dbReference type="EMBL" id="LMWM01000038">
    <property type="protein sequence ID" value="KUM84118.1"/>
    <property type="molecule type" value="Genomic_DNA"/>
</dbReference>
<evidence type="ECO:0000259" key="7">
    <source>
        <dbReference type="Pfam" id="PF02518"/>
    </source>
</evidence>
<dbReference type="InterPro" id="IPR003594">
    <property type="entry name" value="HATPase_dom"/>
</dbReference>
<proteinExistence type="predicted"/>
<feature type="region of interest" description="Disordered" evidence="6">
    <location>
        <begin position="80"/>
        <end position="101"/>
    </location>
</feature>
<dbReference type="RefSeq" id="WP_031058448.1">
    <property type="nucleotide sequence ID" value="NZ_JBEYZI010000002.1"/>
</dbReference>
<feature type="domain" description="Histidine kinase/HSP90-like ATPase" evidence="7">
    <location>
        <begin position="6"/>
        <end position="94"/>
    </location>
</feature>
<dbReference type="AlphaFoldDB" id="A0A101N0A1"/>
<organism evidence="8 9">
    <name type="scientific">Streptomyces pseudovenezuelae</name>
    <dbReference type="NCBI Taxonomy" id="67350"/>
    <lineage>
        <taxon>Bacteria</taxon>
        <taxon>Bacillati</taxon>
        <taxon>Actinomycetota</taxon>
        <taxon>Actinomycetes</taxon>
        <taxon>Kitasatosporales</taxon>
        <taxon>Streptomycetaceae</taxon>
        <taxon>Streptomyces</taxon>
        <taxon>Streptomyces aurantiacus group</taxon>
    </lineage>
</organism>
<dbReference type="EC" id="2.7.13.3" evidence="2"/>
<dbReference type="InterPro" id="IPR036890">
    <property type="entry name" value="HATPase_C_sf"/>
</dbReference>
<evidence type="ECO:0000313" key="9">
    <source>
        <dbReference type="Proteomes" id="UP000053039"/>
    </source>
</evidence>
<evidence type="ECO:0000313" key="8">
    <source>
        <dbReference type="EMBL" id="KUM84118.1"/>
    </source>
</evidence>
<dbReference type="SUPFAM" id="SSF55874">
    <property type="entry name" value="ATPase domain of HSP90 chaperone/DNA topoisomerase II/histidine kinase"/>
    <property type="match status" value="1"/>
</dbReference>
<keyword evidence="4" id="KW-0418">Kinase</keyword>
<evidence type="ECO:0000256" key="5">
    <source>
        <dbReference type="ARBA" id="ARBA00023012"/>
    </source>
</evidence>
<evidence type="ECO:0000256" key="6">
    <source>
        <dbReference type="SAM" id="MobiDB-lite"/>
    </source>
</evidence>
<keyword evidence="3" id="KW-0808">Transferase</keyword>
<comment type="catalytic activity">
    <reaction evidence="1">
        <text>ATP + protein L-histidine = ADP + protein N-phospho-L-histidine.</text>
        <dbReference type="EC" id="2.7.13.3"/>
    </reaction>
</comment>
<evidence type="ECO:0000256" key="3">
    <source>
        <dbReference type="ARBA" id="ARBA00022679"/>
    </source>
</evidence>
<dbReference type="Proteomes" id="UP000053039">
    <property type="component" value="Unassembled WGS sequence"/>
</dbReference>
<dbReference type="GO" id="GO:0000160">
    <property type="term" value="P:phosphorelay signal transduction system"/>
    <property type="evidence" value="ECO:0007669"/>
    <property type="project" value="UniProtKB-KW"/>
</dbReference>
<accession>A0A101N0A1</accession>
<name>A0A101N0A1_9ACTN</name>
<protein>
    <recommendedName>
        <fullName evidence="2">histidine kinase</fullName>
        <ecNumber evidence="2">2.7.13.3</ecNumber>
    </recommendedName>
</protein>
<comment type="caution">
    <text evidence="8">The sequence shown here is derived from an EMBL/GenBank/DDBJ whole genome shotgun (WGS) entry which is preliminary data.</text>
</comment>
<dbReference type="Pfam" id="PF02518">
    <property type="entry name" value="HATPase_c"/>
    <property type="match status" value="1"/>
</dbReference>
<sequence>MRAGRLAAAFQTRATNTLKYAAADTSVSVRVTVGPGTVHVDVEDTGPRRAPRARRRSAANGRGLVGMRERAAIYQGQVTAGPNREGGWSVHASLLTTSPAP</sequence>
<keyword evidence="5" id="KW-0902">Two-component regulatory system</keyword>
<dbReference type="Gene3D" id="3.30.565.10">
    <property type="entry name" value="Histidine kinase-like ATPase, C-terminal domain"/>
    <property type="match status" value="1"/>
</dbReference>
<evidence type="ECO:0000256" key="4">
    <source>
        <dbReference type="ARBA" id="ARBA00022777"/>
    </source>
</evidence>
<feature type="region of interest" description="Disordered" evidence="6">
    <location>
        <begin position="38"/>
        <end position="62"/>
    </location>
</feature>
<evidence type="ECO:0000256" key="2">
    <source>
        <dbReference type="ARBA" id="ARBA00012438"/>
    </source>
</evidence>
<dbReference type="PANTHER" id="PTHR24421:SF10">
    <property type="entry name" value="NITRATE_NITRITE SENSOR PROTEIN NARQ"/>
    <property type="match status" value="1"/>
</dbReference>
<reference evidence="8 9" key="1">
    <citation type="submission" date="2015-10" db="EMBL/GenBank/DDBJ databases">
        <title>Draft genome sequence of Streptomyces pseudovenezuelae DSM 40212, type strain for the species Streptomyces pseudovenezuelae.</title>
        <authorList>
            <person name="Ruckert C."/>
            <person name="Winkler A."/>
            <person name="Kalinowski J."/>
            <person name="Kampfer P."/>
            <person name="Glaeser S."/>
        </authorList>
    </citation>
    <scope>NUCLEOTIDE SEQUENCE [LARGE SCALE GENOMIC DNA]</scope>
    <source>
        <strain evidence="8 9">DSM 40212</strain>
    </source>
</reference>
<dbReference type="InterPro" id="IPR050482">
    <property type="entry name" value="Sensor_HK_TwoCompSys"/>
</dbReference>